<reference evidence="2" key="1">
    <citation type="submission" date="2016-08" db="EMBL/GenBank/DDBJ databases">
        <authorList>
            <person name="Seilhamer J.J."/>
        </authorList>
    </citation>
    <scope>NUCLEOTIDE SEQUENCE</scope>
    <source>
        <strain evidence="2">86</strain>
    </source>
</reference>
<dbReference type="AlphaFoldDB" id="A0A212LDQ2"/>
<proteinExistence type="predicted"/>
<name>A0A212LDQ2_9HYPH</name>
<protein>
    <submittedName>
        <fullName evidence="2">Uncharacterized protein</fullName>
    </submittedName>
</protein>
<evidence type="ECO:0000256" key="1">
    <source>
        <dbReference type="SAM" id="MobiDB-lite"/>
    </source>
</evidence>
<evidence type="ECO:0000313" key="2">
    <source>
        <dbReference type="EMBL" id="SCM75479.1"/>
    </source>
</evidence>
<feature type="region of interest" description="Disordered" evidence="1">
    <location>
        <begin position="1"/>
        <end position="28"/>
    </location>
</feature>
<dbReference type="EMBL" id="FMJD01000006">
    <property type="protein sequence ID" value="SCM75479.1"/>
    <property type="molecule type" value="Genomic_DNA"/>
</dbReference>
<accession>A0A212LDQ2</accession>
<gene>
    <name evidence="2" type="ORF">KL86PLE_20147</name>
</gene>
<sequence length="58" mass="6328">MPCRLKHKSYDRMTSGDPQAAGQPETGGYPCHARRLRATCAQAAKRLQACHTTTDVLA</sequence>
<organism evidence="2">
    <name type="scientific">uncultured Pleomorphomonas sp</name>
    <dbReference type="NCBI Taxonomy" id="442121"/>
    <lineage>
        <taxon>Bacteria</taxon>
        <taxon>Pseudomonadati</taxon>
        <taxon>Pseudomonadota</taxon>
        <taxon>Alphaproteobacteria</taxon>
        <taxon>Hyphomicrobiales</taxon>
        <taxon>Pleomorphomonadaceae</taxon>
        <taxon>Pleomorphomonas</taxon>
        <taxon>environmental samples</taxon>
    </lineage>
</organism>